<dbReference type="EMBL" id="AP018711">
    <property type="protein sequence ID" value="BBE34046.1"/>
    <property type="molecule type" value="Genomic_DNA"/>
</dbReference>
<protein>
    <submittedName>
        <fullName evidence="8 9">Citrate lyase subunit beta</fullName>
    </submittedName>
</protein>
<dbReference type="InterPro" id="IPR005000">
    <property type="entry name" value="Aldolase/citrate-lyase_domain"/>
</dbReference>
<evidence type="ECO:0000256" key="1">
    <source>
        <dbReference type="ARBA" id="ARBA00001946"/>
    </source>
</evidence>
<dbReference type="Pfam" id="PF03328">
    <property type="entry name" value="HpcH_HpaI"/>
    <property type="match status" value="1"/>
</dbReference>
<feature type="binding site" evidence="6">
    <location>
        <position position="121"/>
    </location>
    <ligand>
        <name>Mg(2+)</name>
        <dbReference type="ChEBI" id="CHEBI:18420"/>
    </ligand>
</feature>
<dbReference type="Proteomes" id="UP000276029">
    <property type="component" value="Unassembled WGS sequence"/>
</dbReference>
<dbReference type="SUPFAM" id="SSF51621">
    <property type="entry name" value="Phosphoenolpyruvate/pyruvate domain"/>
    <property type="match status" value="1"/>
</dbReference>
<dbReference type="PANTHER" id="PTHR32308">
    <property type="entry name" value="LYASE BETA SUBUNIT, PUTATIVE (AFU_ORTHOLOGUE AFUA_4G13030)-RELATED"/>
    <property type="match status" value="1"/>
</dbReference>
<evidence type="ECO:0000313" key="11">
    <source>
        <dbReference type="Proteomes" id="UP000276029"/>
    </source>
</evidence>
<accession>A0AAD1G0Z5</accession>
<keyword evidence="4 6" id="KW-0460">Magnesium</keyword>
<proteinExistence type="inferred from homology"/>
<evidence type="ECO:0000313" key="9">
    <source>
        <dbReference type="EMBL" id="RKS91125.1"/>
    </source>
</evidence>
<dbReference type="Gene3D" id="3.20.20.60">
    <property type="entry name" value="Phosphoenolpyruvate-binding domains"/>
    <property type="match status" value="1"/>
</dbReference>
<keyword evidence="8" id="KW-0456">Lyase</keyword>
<dbReference type="GO" id="GO:0016829">
    <property type="term" value="F:lyase activity"/>
    <property type="evidence" value="ECO:0007669"/>
    <property type="project" value="UniProtKB-KW"/>
</dbReference>
<keyword evidence="11" id="KW-1185">Reference proteome</keyword>
<evidence type="ECO:0000256" key="3">
    <source>
        <dbReference type="ARBA" id="ARBA00022723"/>
    </source>
</evidence>
<dbReference type="EMBL" id="RBWX01000007">
    <property type="protein sequence ID" value="RKS91125.1"/>
    <property type="molecule type" value="Genomic_DNA"/>
</dbReference>
<evidence type="ECO:0000313" key="8">
    <source>
        <dbReference type="EMBL" id="BBE34046.1"/>
    </source>
</evidence>
<feature type="binding site" evidence="6">
    <location>
        <position position="147"/>
    </location>
    <ligand>
        <name>Mg(2+)</name>
        <dbReference type="ChEBI" id="CHEBI:18420"/>
    </ligand>
</feature>
<feature type="binding site" evidence="5">
    <location>
        <position position="69"/>
    </location>
    <ligand>
        <name>substrate</name>
    </ligand>
</feature>
<comment type="similarity">
    <text evidence="2">Belongs to the HpcH/HpaI aldolase family.</text>
</comment>
<evidence type="ECO:0000256" key="4">
    <source>
        <dbReference type="ARBA" id="ARBA00022842"/>
    </source>
</evidence>
<dbReference type="RefSeq" id="WP_121047611.1">
    <property type="nucleotide sequence ID" value="NZ_AP018711.1"/>
</dbReference>
<organism evidence="8 10">
    <name type="scientific">Sphingosinicella microcystinivorans</name>
    <dbReference type="NCBI Taxonomy" id="335406"/>
    <lineage>
        <taxon>Bacteria</taxon>
        <taxon>Pseudomonadati</taxon>
        <taxon>Pseudomonadota</taxon>
        <taxon>Alphaproteobacteria</taxon>
        <taxon>Sphingomonadales</taxon>
        <taxon>Sphingosinicellaceae</taxon>
        <taxon>Sphingosinicella</taxon>
    </lineage>
</organism>
<gene>
    <name evidence="8" type="primary">citE</name>
    <name evidence="9" type="ORF">DFR51_0674</name>
    <name evidence="8" type="ORF">SmB9_17040</name>
</gene>
<dbReference type="GO" id="GO:0000287">
    <property type="term" value="F:magnesium ion binding"/>
    <property type="evidence" value="ECO:0007669"/>
    <property type="project" value="TreeGrafter"/>
</dbReference>
<evidence type="ECO:0000256" key="6">
    <source>
        <dbReference type="PIRSR" id="PIRSR015582-2"/>
    </source>
</evidence>
<keyword evidence="3 6" id="KW-0479">Metal-binding</keyword>
<dbReference type="GO" id="GO:0006107">
    <property type="term" value="P:oxaloacetate metabolic process"/>
    <property type="evidence" value="ECO:0007669"/>
    <property type="project" value="TreeGrafter"/>
</dbReference>
<dbReference type="KEGG" id="smic:SmB9_17040"/>
<feature type="domain" description="HpcH/HpaI aldolase/citrate lyase" evidence="7">
    <location>
        <begin position="8"/>
        <end position="215"/>
    </location>
</feature>
<dbReference type="PIRSF" id="PIRSF015582">
    <property type="entry name" value="Cit_lyase_B"/>
    <property type="match status" value="1"/>
</dbReference>
<dbReference type="Proteomes" id="UP000275727">
    <property type="component" value="Chromosome"/>
</dbReference>
<feature type="binding site" evidence="5">
    <location>
        <position position="121"/>
    </location>
    <ligand>
        <name>substrate</name>
    </ligand>
</feature>
<sequence length="281" mass="29157">MTDFRAHRSALYLPAANARAIEKARTLDADVVILDLEDAVAPDAKPAARAAAVDAVKAGGWGRRAVAIRVNGIGTDWCEADFLAVQSANPAAVVVPKVSSAAEAAEAVRLANGVPVWAMIETPRGVQAVDAIADTPGVAALVVGAADLEKDLGCRVGPTRAEIQYALQRVVIAARAAGILAFDAMYPDIKDMEGLEVVTLQGKALGFDGKTLIHPAQIETANRVFSPSAEEVEQAHRIVAAFEAAKADGKGVATLDGKIVEVLHAAQAQDLIALAKSIAHP</sequence>
<reference evidence="8 10" key="1">
    <citation type="submission" date="2018-06" db="EMBL/GenBank/DDBJ databases">
        <title>Complete Genome Sequence of the Microcystin-Degrading Bacterium Sphingosinicella microcystinivorans Strain B-9.</title>
        <authorList>
            <person name="Jin H."/>
            <person name="Nishizawa T."/>
            <person name="Guo Y."/>
            <person name="Nishizawa A."/>
            <person name="Park H."/>
            <person name="Kato H."/>
            <person name="Tsuji K."/>
            <person name="Harada K."/>
        </authorList>
    </citation>
    <scope>NUCLEOTIDE SEQUENCE [LARGE SCALE GENOMIC DNA]</scope>
    <source>
        <strain evidence="8 10">B9</strain>
    </source>
</reference>
<evidence type="ECO:0000256" key="2">
    <source>
        <dbReference type="ARBA" id="ARBA00005568"/>
    </source>
</evidence>
<evidence type="ECO:0000313" key="10">
    <source>
        <dbReference type="Proteomes" id="UP000275727"/>
    </source>
</evidence>
<dbReference type="AlphaFoldDB" id="A0AAD1G0Z5"/>
<dbReference type="InterPro" id="IPR040442">
    <property type="entry name" value="Pyrv_kinase-like_dom_sf"/>
</dbReference>
<evidence type="ECO:0000256" key="5">
    <source>
        <dbReference type="PIRSR" id="PIRSR015582-1"/>
    </source>
</evidence>
<comment type="cofactor">
    <cofactor evidence="1">
        <name>Mg(2+)</name>
        <dbReference type="ChEBI" id="CHEBI:18420"/>
    </cofactor>
</comment>
<name>A0AAD1G0Z5_SPHMI</name>
<evidence type="ECO:0000259" key="7">
    <source>
        <dbReference type="Pfam" id="PF03328"/>
    </source>
</evidence>
<dbReference type="PANTHER" id="PTHR32308:SF10">
    <property type="entry name" value="CITRATE LYASE SUBUNIT BETA"/>
    <property type="match status" value="1"/>
</dbReference>
<reference evidence="9 11" key="2">
    <citation type="submission" date="2018-10" db="EMBL/GenBank/DDBJ databases">
        <title>Genomic Encyclopedia of Type Strains, Phase IV (KMG-IV): sequencing the most valuable type-strain genomes for metagenomic binning, comparative biology and taxonomic classification.</title>
        <authorList>
            <person name="Goeker M."/>
        </authorList>
    </citation>
    <scope>NUCLEOTIDE SEQUENCE [LARGE SCALE GENOMIC DNA]</scope>
    <source>
        <strain evidence="9 11">DSM 19791</strain>
    </source>
</reference>
<dbReference type="InterPro" id="IPR011206">
    <property type="entry name" value="Citrate_lyase_beta/mcl1/mcl2"/>
</dbReference>
<dbReference type="InterPro" id="IPR015813">
    <property type="entry name" value="Pyrv/PenolPyrv_kinase-like_dom"/>
</dbReference>